<gene>
    <name evidence="1" type="ORF">SDC9_211494</name>
</gene>
<evidence type="ECO:0000313" key="1">
    <source>
        <dbReference type="EMBL" id="MPN63728.1"/>
    </source>
</evidence>
<evidence type="ECO:0008006" key="2">
    <source>
        <dbReference type="Google" id="ProtNLM"/>
    </source>
</evidence>
<sequence length="75" mass="8543">MFPTPLNLVRVIREGLPERDLAHGERMQAMPGFADQLSHEDMADLVNYMRLRWGRQKGDVTPAQVADVIRTAESH</sequence>
<comment type="caution">
    <text evidence="1">The sequence shown here is derived from an EMBL/GenBank/DDBJ whole genome shotgun (WGS) entry which is preliminary data.</text>
</comment>
<dbReference type="GO" id="GO:0020037">
    <property type="term" value="F:heme binding"/>
    <property type="evidence" value="ECO:0007669"/>
    <property type="project" value="InterPro"/>
</dbReference>
<dbReference type="GO" id="GO:0009055">
    <property type="term" value="F:electron transfer activity"/>
    <property type="evidence" value="ECO:0007669"/>
    <property type="project" value="InterPro"/>
</dbReference>
<protein>
    <recommendedName>
        <fullName evidence="2">Cytochrome c domain-containing protein</fullName>
    </recommendedName>
</protein>
<name>A0A645JJ67_9ZZZZ</name>
<organism evidence="1">
    <name type="scientific">bioreactor metagenome</name>
    <dbReference type="NCBI Taxonomy" id="1076179"/>
    <lineage>
        <taxon>unclassified sequences</taxon>
        <taxon>metagenomes</taxon>
        <taxon>ecological metagenomes</taxon>
    </lineage>
</organism>
<dbReference type="InterPro" id="IPR036909">
    <property type="entry name" value="Cyt_c-like_dom_sf"/>
</dbReference>
<dbReference type="Gene3D" id="1.10.760.10">
    <property type="entry name" value="Cytochrome c-like domain"/>
    <property type="match status" value="1"/>
</dbReference>
<proteinExistence type="predicted"/>
<dbReference type="GO" id="GO:0046872">
    <property type="term" value="F:metal ion binding"/>
    <property type="evidence" value="ECO:0007669"/>
    <property type="project" value="UniProtKB-KW"/>
</dbReference>
<reference evidence="1" key="1">
    <citation type="submission" date="2019-08" db="EMBL/GenBank/DDBJ databases">
        <authorList>
            <person name="Kucharzyk K."/>
            <person name="Murdoch R.W."/>
            <person name="Higgins S."/>
            <person name="Loffler F."/>
        </authorList>
    </citation>
    <scope>NUCLEOTIDE SEQUENCE</scope>
</reference>
<dbReference type="EMBL" id="VSSQ01143576">
    <property type="protein sequence ID" value="MPN63728.1"/>
    <property type="molecule type" value="Genomic_DNA"/>
</dbReference>
<dbReference type="AlphaFoldDB" id="A0A645JJ67"/>
<accession>A0A645JJ67</accession>
<dbReference type="SUPFAM" id="SSF46626">
    <property type="entry name" value="Cytochrome c"/>
    <property type="match status" value="1"/>
</dbReference>